<dbReference type="Proteomes" id="UP000275385">
    <property type="component" value="Unassembled WGS sequence"/>
</dbReference>
<comment type="subcellular location">
    <subcellularLocation>
        <location evidence="1">Vacuole membrane</location>
        <topology evidence="1">Peripheral membrane protein</topology>
    </subcellularLocation>
</comment>
<dbReference type="PROSITE" id="PS50082">
    <property type="entry name" value="WD_REPEATS_2"/>
    <property type="match status" value="1"/>
</dbReference>
<reference evidence="6 7" key="1">
    <citation type="submission" date="2018-08" db="EMBL/GenBank/DDBJ databases">
        <title>Draft genome of the lignicolous fungus Coniochaeta pulveracea.</title>
        <authorList>
            <person name="Borstlap C.J."/>
            <person name="De Witt R.N."/>
            <person name="Botha A."/>
            <person name="Volschenk H."/>
        </authorList>
    </citation>
    <scope>NUCLEOTIDE SEQUENCE [LARGE SCALE GENOMIC DNA]</scope>
    <source>
        <strain evidence="6 7">CAB683</strain>
    </source>
</reference>
<evidence type="ECO:0000256" key="2">
    <source>
        <dbReference type="ARBA" id="ARBA00022574"/>
    </source>
</evidence>
<dbReference type="InterPro" id="IPR015943">
    <property type="entry name" value="WD40/YVTN_repeat-like_dom_sf"/>
</dbReference>
<keyword evidence="2 5" id="KW-0853">WD repeat</keyword>
<gene>
    <name evidence="6" type="primary">HSV2</name>
    <name evidence="6" type="ORF">DL546_006887</name>
</gene>
<dbReference type="Gene3D" id="2.130.10.10">
    <property type="entry name" value="YVTN repeat-like/Quinoprotein amine dehydrogenase"/>
    <property type="match status" value="1"/>
</dbReference>
<dbReference type="PANTHER" id="PTHR11227">
    <property type="entry name" value="WD-REPEAT PROTEIN INTERACTING WITH PHOSPHOINOSIDES WIPI -RELATED"/>
    <property type="match status" value="1"/>
</dbReference>
<dbReference type="AlphaFoldDB" id="A0A420Y991"/>
<dbReference type="EMBL" id="QVQW01000032">
    <property type="protein sequence ID" value="RKU44340.1"/>
    <property type="molecule type" value="Genomic_DNA"/>
</dbReference>
<dbReference type="STRING" id="177199.A0A420Y991"/>
<feature type="repeat" description="WD" evidence="5">
    <location>
        <begin position="176"/>
        <end position="204"/>
    </location>
</feature>
<proteinExistence type="inferred from homology"/>
<dbReference type="InterPro" id="IPR001680">
    <property type="entry name" value="WD40_rpt"/>
</dbReference>
<keyword evidence="7" id="KW-1185">Reference proteome</keyword>
<dbReference type="GO" id="GO:0005774">
    <property type="term" value="C:vacuolar membrane"/>
    <property type="evidence" value="ECO:0007669"/>
    <property type="project" value="UniProtKB-SubCell"/>
</dbReference>
<dbReference type="InterPro" id="IPR048720">
    <property type="entry name" value="PROPPIN"/>
</dbReference>
<protein>
    <submittedName>
        <fullName evidence="6">Phosphatidylinositol 3,5-bisphosphate-binding protein</fullName>
    </submittedName>
</protein>
<sequence length="376" mass="40346">MNTRPSIESPNTTVVLSVAFNDDCSCFSVGLNTGYYVFNAAQCTLKCVREFNGGIGLVQMLGKSNFVALVGGGKHPKFAQNKVILWDDAKAKQSLEITAFTSVRNVQLAKNRIVVVLQNSVRVYAFAKPVNLIAAYETADNLLGLCSLSDKTIAFPGRTTGQVQLVDIATGNVSIIPAHSAALRALRFSPDGELLATASEQGTLIRVFATSNCARIAELRRGIDQATIFSLAFSPSGTLLASTSDKSTLHIFDVPHPKKSAREQPRANSVPEDGKGKWGVLGKIPLMPRVFSDVYSWASVPFEAGDEPLVGGLDVAAGATLGTSRPQKGVVGWVEEDSLVVIGAGRDARWERFVLGVTDDGVRVCQRQGWKRYIAS</sequence>
<evidence type="ECO:0000256" key="4">
    <source>
        <dbReference type="ARBA" id="ARBA00025740"/>
    </source>
</evidence>
<evidence type="ECO:0000313" key="6">
    <source>
        <dbReference type="EMBL" id="RKU44340.1"/>
    </source>
</evidence>
<dbReference type="SMART" id="SM00320">
    <property type="entry name" value="WD40"/>
    <property type="match status" value="2"/>
</dbReference>
<dbReference type="OrthoDB" id="1667587at2759"/>
<dbReference type="Pfam" id="PF21032">
    <property type="entry name" value="PROPPIN"/>
    <property type="match status" value="1"/>
</dbReference>
<dbReference type="InterPro" id="IPR036322">
    <property type="entry name" value="WD40_repeat_dom_sf"/>
</dbReference>
<evidence type="ECO:0000256" key="3">
    <source>
        <dbReference type="ARBA" id="ARBA00022737"/>
    </source>
</evidence>
<accession>A0A420Y991</accession>
<organism evidence="6 7">
    <name type="scientific">Coniochaeta pulveracea</name>
    <dbReference type="NCBI Taxonomy" id="177199"/>
    <lineage>
        <taxon>Eukaryota</taxon>
        <taxon>Fungi</taxon>
        <taxon>Dikarya</taxon>
        <taxon>Ascomycota</taxon>
        <taxon>Pezizomycotina</taxon>
        <taxon>Sordariomycetes</taxon>
        <taxon>Sordariomycetidae</taxon>
        <taxon>Coniochaetales</taxon>
        <taxon>Coniochaetaceae</taxon>
        <taxon>Coniochaeta</taxon>
    </lineage>
</organism>
<evidence type="ECO:0000256" key="5">
    <source>
        <dbReference type="PROSITE-ProRule" id="PRU00221"/>
    </source>
</evidence>
<name>A0A420Y991_9PEZI</name>
<dbReference type="SUPFAM" id="SSF50978">
    <property type="entry name" value="WD40 repeat-like"/>
    <property type="match status" value="1"/>
</dbReference>
<comment type="caution">
    <text evidence="6">The sequence shown here is derived from an EMBL/GenBank/DDBJ whole genome shotgun (WGS) entry which is preliminary data.</text>
</comment>
<evidence type="ECO:0000313" key="7">
    <source>
        <dbReference type="Proteomes" id="UP000275385"/>
    </source>
</evidence>
<evidence type="ECO:0000256" key="1">
    <source>
        <dbReference type="ARBA" id="ARBA00004148"/>
    </source>
</evidence>
<keyword evidence="3" id="KW-0677">Repeat</keyword>
<comment type="similarity">
    <text evidence="4">Belongs to the WD repeat PROPPIN family.</text>
</comment>